<comment type="function">
    <text evidence="9">Part of the Sec protein translocase complex. Interacts with the SecYEG preprotein conducting channel. SecDF uses the proton motive force (PMF) to complete protein translocation after the ATP-dependent function of SecA.</text>
</comment>
<dbReference type="InterPro" id="IPR022646">
    <property type="entry name" value="SecD/SecF_CS"/>
</dbReference>
<dbReference type="PANTHER" id="PTHR30081:SF8">
    <property type="entry name" value="PROTEIN TRANSLOCASE SUBUNIT SECF"/>
    <property type="match status" value="1"/>
</dbReference>
<comment type="subunit">
    <text evidence="9">Forms a complex with SecD. Part of the essential Sec protein translocation apparatus which comprises SecA, SecYEG and auxiliary proteins SecDF. Other proteins may also be involved.</text>
</comment>
<feature type="domain" description="Protein export membrane protein SecD/SecF C-terminal" evidence="11">
    <location>
        <begin position="108"/>
        <end position="301"/>
    </location>
</feature>
<evidence type="ECO:0000256" key="6">
    <source>
        <dbReference type="ARBA" id="ARBA00022989"/>
    </source>
</evidence>
<dbReference type="HAMAP" id="MF_01464_B">
    <property type="entry name" value="SecF_B"/>
    <property type="match status" value="1"/>
</dbReference>
<evidence type="ECO:0000256" key="8">
    <source>
        <dbReference type="ARBA" id="ARBA00023136"/>
    </source>
</evidence>
<dbReference type="PRINTS" id="PR01755">
    <property type="entry name" value="SECFTRNLCASE"/>
</dbReference>
<evidence type="ECO:0000256" key="10">
    <source>
        <dbReference type="SAM" id="MobiDB-lite"/>
    </source>
</evidence>
<feature type="transmembrane region" description="Helical" evidence="9">
    <location>
        <begin position="189"/>
        <end position="210"/>
    </location>
</feature>
<evidence type="ECO:0000256" key="4">
    <source>
        <dbReference type="ARBA" id="ARBA00022692"/>
    </source>
</evidence>
<keyword evidence="8 9" id="KW-0472">Membrane</keyword>
<dbReference type="InterPro" id="IPR055344">
    <property type="entry name" value="SecD_SecF_C_bact"/>
</dbReference>
<dbReference type="Gene3D" id="1.20.1640.10">
    <property type="entry name" value="Multidrug efflux transporter AcrB transmembrane domain"/>
    <property type="match status" value="1"/>
</dbReference>
<feature type="transmembrane region" description="Helical" evidence="9">
    <location>
        <begin position="25"/>
        <end position="46"/>
    </location>
</feature>
<dbReference type="InterPro" id="IPR048634">
    <property type="entry name" value="SecD_SecF_C"/>
</dbReference>
<feature type="transmembrane region" description="Helical" evidence="9">
    <location>
        <begin position="248"/>
        <end position="267"/>
    </location>
</feature>
<evidence type="ECO:0000313" key="12">
    <source>
        <dbReference type="EMBL" id="MBO2442515.1"/>
    </source>
</evidence>
<keyword evidence="3 9" id="KW-1003">Cell membrane</keyword>
<feature type="transmembrane region" description="Helical" evidence="9">
    <location>
        <begin position="138"/>
        <end position="155"/>
    </location>
</feature>
<dbReference type="NCBIfam" id="TIGR00966">
    <property type="entry name" value="transloc_SecF"/>
    <property type="match status" value="1"/>
</dbReference>
<evidence type="ECO:0000256" key="7">
    <source>
        <dbReference type="ARBA" id="ARBA00023010"/>
    </source>
</evidence>
<feature type="compositionally biased region" description="Basic residues" evidence="10">
    <location>
        <begin position="377"/>
        <end position="390"/>
    </location>
</feature>
<keyword evidence="4 9" id="KW-0812">Transmembrane</keyword>
<dbReference type="NCBIfam" id="TIGR00916">
    <property type="entry name" value="2A0604s01"/>
    <property type="match status" value="1"/>
</dbReference>
<dbReference type="RefSeq" id="WP_208270840.1">
    <property type="nucleotide sequence ID" value="NZ_BAAAGM010000056.1"/>
</dbReference>
<keyword evidence="5 9" id="KW-0653">Protein transport</keyword>
<evidence type="ECO:0000313" key="13">
    <source>
        <dbReference type="Proteomes" id="UP000666915"/>
    </source>
</evidence>
<comment type="subcellular location">
    <subcellularLocation>
        <location evidence="1 9">Cell membrane</location>
        <topology evidence="1 9">Multi-pass membrane protein</topology>
    </subcellularLocation>
</comment>
<dbReference type="InterPro" id="IPR005665">
    <property type="entry name" value="SecF_bac"/>
</dbReference>
<evidence type="ECO:0000256" key="5">
    <source>
        <dbReference type="ARBA" id="ARBA00022927"/>
    </source>
</evidence>
<dbReference type="InterPro" id="IPR022813">
    <property type="entry name" value="SecD/SecF_arch_bac"/>
</dbReference>
<dbReference type="InterPro" id="IPR022645">
    <property type="entry name" value="SecD/SecF_bac"/>
</dbReference>
<evidence type="ECO:0000256" key="1">
    <source>
        <dbReference type="ARBA" id="ARBA00004651"/>
    </source>
</evidence>
<proteinExistence type="inferred from homology"/>
<gene>
    <name evidence="9 12" type="primary">secF</name>
    <name evidence="12" type="ORF">J4557_33810</name>
</gene>
<organism evidence="12 13">
    <name type="scientific">Actinomadura nitritigenes</name>
    <dbReference type="NCBI Taxonomy" id="134602"/>
    <lineage>
        <taxon>Bacteria</taxon>
        <taxon>Bacillati</taxon>
        <taxon>Actinomycetota</taxon>
        <taxon>Actinomycetes</taxon>
        <taxon>Streptosporangiales</taxon>
        <taxon>Thermomonosporaceae</taxon>
        <taxon>Actinomadura</taxon>
    </lineage>
</organism>
<evidence type="ECO:0000256" key="2">
    <source>
        <dbReference type="ARBA" id="ARBA00022448"/>
    </source>
</evidence>
<evidence type="ECO:0000259" key="11">
    <source>
        <dbReference type="Pfam" id="PF02355"/>
    </source>
</evidence>
<dbReference type="EMBL" id="JAGEOK010000026">
    <property type="protein sequence ID" value="MBO2442515.1"/>
    <property type="molecule type" value="Genomic_DNA"/>
</dbReference>
<sequence length="390" mass="41676">MGLRAVISRIYRGEISADIVGKPKIWYSLSGALLILSIAGLLIQGLNFGVEFKGGSVFTFQAPRSSIEQVRGAATDGGAHDPIVQKAGEDWRITTQTLSSDQVTQVKATITKELNVPASKVSTQVVGASWGGEIQKKAWQALVVFMILIIGYLSVAFEWRMAVAAVVALVHDLIITAGVYAWSGFEVTPATLLGFLTILGYSLYDAVVVFDMIKEVTKPLSPTSRTTYSEAANQALSSTLVRSLNTSLVAILPVGAILFIGTTLFGAGTLKDLSLALFVGMIIGTYSSLCVATPLLVQLKEREPKYKQIRANIARREQSAKRQARSAKVKAATGASGDAPPDDGPDGGDPDDDEPASEDLPSGVTVRKVVQTGQRQQPRRGSRQQRRGGK</sequence>
<keyword evidence="13" id="KW-1185">Reference proteome</keyword>
<feature type="transmembrane region" description="Helical" evidence="9">
    <location>
        <begin position="273"/>
        <end position="297"/>
    </location>
</feature>
<protein>
    <recommendedName>
        <fullName evidence="9">Protein-export membrane protein SecF</fullName>
    </recommendedName>
</protein>
<dbReference type="SUPFAM" id="SSF82866">
    <property type="entry name" value="Multidrug efflux transporter AcrB transmembrane domain"/>
    <property type="match status" value="1"/>
</dbReference>
<evidence type="ECO:0000256" key="3">
    <source>
        <dbReference type="ARBA" id="ARBA00022475"/>
    </source>
</evidence>
<feature type="transmembrane region" description="Helical" evidence="9">
    <location>
        <begin position="162"/>
        <end position="183"/>
    </location>
</feature>
<dbReference type="PANTHER" id="PTHR30081">
    <property type="entry name" value="PROTEIN-EXPORT MEMBRANE PROTEIN SEC"/>
    <property type="match status" value="1"/>
</dbReference>
<feature type="compositionally biased region" description="Acidic residues" evidence="10">
    <location>
        <begin position="340"/>
        <end position="357"/>
    </location>
</feature>
<comment type="caution">
    <text evidence="12">The sequence shown here is derived from an EMBL/GenBank/DDBJ whole genome shotgun (WGS) entry which is preliminary data.</text>
</comment>
<dbReference type="Proteomes" id="UP000666915">
    <property type="component" value="Unassembled WGS sequence"/>
</dbReference>
<keyword evidence="2 9" id="KW-0813">Transport</keyword>
<feature type="region of interest" description="Disordered" evidence="10">
    <location>
        <begin position="316"/>
        <end position="390"/>
    </location>
</feature>
<keyword evidence="6 9" id="KW-1133">Transmembrane helix</keyword>
<accession>A0ABS3R8I7</accession>
<dbReference type="Pfam" id="PF07549">
    <property type="entry name" value="Sec_GG"/>
    <property type="match status" value="1"/>
</dbReference>
<name>A0ABS3R8I7_9ACTN</name>
<reference evidence="12 13" key="1">
    <citation type="submission" date="2021-03" db="EMBL/GenBank/DDBJ databases">
        <authorList>
            <person name="Kanchanasin P."/>
            <person name="Saeng-In P."/>
            <person name="Phongsopitanun W."/>
            <person name="Yuki M."/>
            <person name="Kudo T."/>
            <person name="Ohkuma M."/>
            <person name="Tanasupawat S."/>
        </authorList>
    </citation>
    <scope>NUCLEOTIDE SEQUENCE [LARGE SCALE GENOMIC DNA]</scope>
    <source>
        <strain evidence="12 13">L46</strain>
    </source>
</reference>
<keyword evidence="7 9" id="KW-0811">Translocation</keyword>
<evidence type="ECO:0000256" key="9">
    <source>
        <dbReference type="HAMAP-Rule" id="MF_01464"/>
    </source>
</evidence>
<comment type="similarity">
    <text evidence="9">Belongs to the SecD/SecF family. SecF subfamily.</text>
</comment>
<dbReference type="Pfam" id="PF02355">
    <property type="entry name" value="SecD_SecF_C"/>
    <property type="match status" value="1"/>
</dbReference>